<feature type="coiled-coil region" evidence="1">
    <location>
        <begin position="332"/>
        <end position="442"/>
    </location>
</feature>
<proteinExistence type="predicted"/>
<dbReference type="AlphaFoldDB" id="A0A1F5S1S3"/>
<feature type="compositionally biased region" description="Basic and acidic residues" evidence="2">
    <location>
        <begin position="65"/>
        <end position="78"/>
    </location>
</feature>
<name>A0A1F5S1S3_9BACT</name>
<feature type="compositionally biased region" description="Basic and acidic residues" evidence="2">
    <location>
        <begin position="48"/>
        <end position="59"/>
    </location>
</feature>
<evidence type="ECO:0000313" key="3">
    <source>
        <dbReference type="EMBL" id="OGF20647.1"/>
    </source>
</evidence>
<accession>A0A1F5S1S3</accession>
<organism evidence="3 4">
    <name type="scientific">Candidatus Falkowbacteria bacterium RIFOXYA2_FULL_38_12</name>
    <dbReference type="NCBI Taxonomy" id="1797993"/>
    <lineage>
        <taxon>Bacteria</taxon>
        <taxon>Candidatus Falkowiibacteriota</taxon>
    </lineage>
</organism>
<sequence length="446" mass="52374">MENHEFVRGNEEPPKTDGEIRATVRRRILKKGGEMTHAEKVGLAFMDQADKLDSPGRSEPRKRRENMEERTIKPKDKQVAVSGEPPKATKKYKERRVQETSYVLPEKRKTEGKIEEQSIVLNPDPEVEALLKEGALKEEIKDFELERDREVREKLSKAYWQDKNSFSGQTIDGLNDYNKRQAEIIHVEGEIFDLRSKIRVKGERVEKLSFFDKIKKILRGVEKKESRGLEGEIAELAKRVEEKNKYLAILKEQQRNWERKLAKSSDKKVSETAKSRKRPESEVLPLLSKDLVKQNAEEMARSIEWLDAGIEKITAEKDSLSRWDHTFFPWKEKRLEAEIKVLVEKKKDKEEELTSLSKEHNLSFKKDIKANNAKENSDRAKAEMTRIQNKVYSLEDKIKIKKERRKTYGWFSKQRAEIDLEIEGLDRERKDLKNKASKLKREKVFK</sequence>
<protein>
    <submittedName>
        <fullName evidence="3">Uncharacterized protein</fullName>
    </submittedName>
</protein>
<keyword evidence="1" id="KW-0175">Coiled coil</keyword>
<evidence type="ECO:0000313" key="4">
    <source>
        <dbReference type="Proteomes" id="UP000177407"/>
    </source>
</evidence>
<comment type="caution">
    <text evidence="3">The sequence shown here is derived from an EMBL/GenBank/DDBJ whole genome shotgun (WGS) entry which is preliminary data.</text>
</comment>
<feature type="region of interest" description="Disordered" evidence="2">
    <location>
        <begin position="259"/>
        <end position="281"/>
    </location>
</feature>
<evidence type="ECO:0000256" key="1">
    <source>
        <dbReference type="SAM" id="Coils"/>
    </source>
</evidence>
<dbReference type="Proteomes" id="UP000177407">
    <property type="component" value="Unassembled WGS sequence"/>
</dbReference>
<evidence type="ECO:0000256" key="2">
    <source>
        <dbReference type="SAM" id="MobiDB-lite"/>
    </source>
</evidence>
<dbReference type="EMBL" id="MFGA01000021">
    <property type="protein sequence ID" value="OGF20647.1"/>
    <property type="molecule type" value="Genomic_DNA"/>
</dbReference>
<feature type="region of interest" description="Disordered" evidence="2">
    <location>
        <begin position="39"/>
        <end position="99"/>
    </location>
</feature>
<gene>
    <name evidence="3" type="ORF">A2257_01290</name>
</gene>
<reference evidence="3 4" key="1">
    <citation type="journal article" date="2016" name="Nat. Commun.">
        <title>Thousands of microbial genomes shed light on interconnected biogeochemical processes in an aquifer system.</title>
        <authorList>
            <person name="Anantharaman K."/>
            <person name="Brown C.T."/>
            <person name="Hug L.A."/>
            <person name="Sharon I."/>
            <person name="Castelle C.J."/>
            <person name="Probst A.J."/>
            <person name="Thomas B.C."/>
            <person name="Singh A."/>
            <person name="Wilkins M.J."/>
            <person name="Karaoz U."/>
            <person name="Brodie E.L."/>
            <person name="Williams K.H."/>
            <person name="Hubbard S.S."/>
            <person name="Banfield J.F."/>
        </authorList>
    </citation>
    <scope>NUCLEOTIDE SEQUENCE [LARGE SCALE GENOMIC DNA]</scope>
</reference>
<feature type="region of interest" description="Disordered" evidence="2">
    <location>
        <begin position="1"/>
        <end position="22"/>
    </location>
</feature>